<feature type="domain" description="ABC transporter" evidence="5">
    <location>
        <begin position="361"/>
        <end position="568"/>
    </location>
</feature>
<feature type="coiled-coil region" evidence="4">
    <location>
        <begin position="288"/>
        <end position="339"/>
    </location>
</feature>
<dbReference type="Pfam" id="PF00005">
    <property type="entry name" value="ABC_tran"/>
    <property type="match status" value="2"/>
</dbReference>
<evidence type="ECO:0000259" key="5">
    <source>
        <dbReference type="PROSITE" id="PS50893"/>
    </source>
</evidence>
<reference evidence="6 7" key="1">
    <citation type="submission" date="2018-02" db="EMBL/GenBank/DDBJ databases">
        <authorList>
            <person name="Cohen D.B."/>
            <person name="Kent A.D."/>
        </authorList>
    </citation>
    <scope>NUCLEOTIDE SEQUENCE [LARGE SCALE GENOMIC DNA]</scope>
    <source>
        <strain evidence="6">1</strain>
    </source>
</reference>
<organism evidence="6 7">
    <name type="scientific">Micropruina glycogenica</name>
    <dbReference type="NCBI Taxonomy" id="75385"/>
    <lineage>
        <taxon>Bacteria</taxon>
        <taxon>Bacillati</taxon>
        <taxon>Actinomycetota</taxon>
        <taxon>Actinomycetes</taxon>
        <taxon>Propionibacteriales</taxon>
        <taxon>Nocardioidaceae</taxon>
        <taxon>Micropruina</taxon>
    </lineage>
</organism>
<dbReference type="FunFam" id="3.40.50.300:FF:000944">
    <property type="entry name" value="Macrolide ABC transporter ATP-binding protein"/>
    <property type="match status" value="1"/>
</dbReference>
<dbReference type="CDD" id="cd03221">
    <property type="entry name" value="ABCF_EF-3"/>
    <property type="match status" value="2"/>
</dbReference>
<proteinExistence type="predicted"/>
<dbReference type="Proteomes" id="UP000238164">
    <property type="component" value="Chromosome 1"/>
</dbReference>
<evidence type="ECO:0000313" key="7">
    <source>
        <dbReference type="Proteomes" id="UP000238164"/>
    </source>
</evidence>
<keyword evidence="4" id="KW-0175">Coiled coil</keyword>
<dbReference type="PANTHER" id="PTHR19211">
    <property type="entry name" value="ATP-BINDING TRANSPORT PROTEIN-RELATED"/>
    <property type="match status" value="1"/>
</dbReference>
<name>A0A2N9JG17_9ACTN</name>
<keyword evidence="1" id="KW-0677">Repeat</keyword>
<dbReference type="PANTHER" id="PTHR19211:SF14">
    <property type="entry name" value="ATP-BINDING CASSETTE SUB-FAMILY F MEMBER 1"/>
    <property type="match status" value="1"/>
</dbReference>
<dbReference type="SUPFAM" id="SSF52540">
    <property type="entry name" value="P-loop containing nucleoside triphosphate hydrolases"/>
    <property type="match status" value="2"/>
</dbReference>
<keyword evidence="3 6" id="KW-0067">ATP-binding</keyword>
<keyword evidence="7" id="KW-1185">Reference proteome</keyword>
<dbReference type="SMART" id="SM00382">
    <property type="entry name" value="AAA"/>
    <property type="match status" value="2"/>
</dbReference>
<dbReference type="PROSITE" id="PS00211">
    <property type="entry name" value="ABC_TRANSPORTER_1"/>
    <property type="match status" value="2"/>
</dbReference>
<evidence type="ECO:0000313" key="6">
    <source>
        <dbReference type="EMBL" id="SPD87050.1"/>
    </source>
</evidence>
<dbReference type="AlphaFoldDB" id="A0A2N9JG17"/>
<dbReference type="InterPro" id="IPR027417">
    <property type="entry name" value="P-loop_NTPase"/>
</dbReference>
<sequence>MDDIRAAEKWAGGGQGLSTDACVGAPVRTPVEFSLVLVAKEVEVRAGARLLLTPVSFQVAPGDKVGLVGRNGAGKTTLTKILAGEALPAAGQITRQGQIGYLPQDPRTGDLDTLAKDRILSARGLDSILKRLTRYSVEMATETGAAQDTAMASYARAEAELAAAGGYAAEAEAARIAANLGLPDRVLGQPLRTLSGGQRRRVELARILFSGADNLLLDEPTNHLDADSIVWLRDFLKSYPGGVILISHDVGLLEAIVTKVFHLDANRAELDQYAMDWKRYLQQRETDEKRRRRERVNAERKAEQLLAQADKMRAKATKATAAQNMAKRAERLLASVEGERVADRVAKIRFPTPAPCGKVPLRASDLSKSYGSLEVFTDVTLAIDKGSRVVVLGLNGAGKTTLLRILGGIEASDTGEVQPGHGLRLGYYAQEHETLDVSRSVLENMMTAAPDEMSPTDARKILGSFLFTGDDVDKPARVLSGGEKTRLALAMLVVSAANVLLLDEPTNNLDPASRAEVLAAIHSFAGAIVLVTHDEGAVEALEPDRVLLLPDGDEDLWTPDYADLIALA</sequence>
<dbReference type="KEGG" id="mgg:MPLG2_2020"/>
<protein>
    <submittedName>
        <fullName evidence="6">Putative ABC transporter ATP-binding protein</fullName>
    </submittedName>
</protein>
<dbReference type="InterPro" id="IPR032781">
    <property type="entry name" value="ABC_tran_Xtn"/>
</dbReference>
<dbReference type="InterPro" id="IPR003439">
    <property type="entry name" value="ABC_transporter-like_ATP-bd"/>
</dbReference>
<evidence type="ECO:0000256" key="3">
    <source>
        <dbReference type="ARBA" id="ARBA00022840"/>
    </source>
</evidence>
<dbReference type="InterPro" id="IPR017871">
    <property type="entry name" value="ABC_transporter-like_CS"/>
</dbReference>
<evidence type="ECO:0000256" key="2">
    <source>
        <dbReference type="ARBA" id="ARBA00022741"/>
    </source>
</evidence>
<evidence type="ECO:0000256" key="1">
    <source>
        <dbReference type="ARBA" id="ARBA00022737"/>
    </source>
</evidence>
<feature type="domain" description="ABC transporter" evidence="5">
    <location>
        <begin position="37"/>
        <end position="290"/>
    </location>
</feature>
<evidence type="ECO:0000256" key="4">
    <source>
        <dbReference type="SAM" id="Coils"/>
    </source>
</evidence>
<dbReference type="PROSITE" id="PS50893">
    <property type="entry name" value="ABC_TRANSPORTER_2"/>
    <property type="match status" value="2"/>
</dbReference>
<dbReference type="EMBL" id="LT985188">
    <property type="protein sequence ID" value="SPD87050.1"/>
    <property type="molecule type" value="Genomic_DNA"/>
</dbReference>
<dbReference type="GO" id="GO:0005524">
    <property type="term" value="F:ATP binding"/>
    <property type="evidence" value="ECO:0007669"/>
    <property type="project" value="UniProtKB-KW"/>
</dbReference>
<keyword evidence="2" id="KW-0547">Nucleotide-binding</keyword>
<dbReference type="Gene3D" id="3.40.50.300">
    <property type="entry name" value="P-loop containing nucleotide triphosphate hydrolases"/>
    <property type="match status" value="2"/>
</dbReference>
<accession>A0A2N9JG17</accession>
<dbReference type="FunFam" id="3.40.50.300:FF:000597">
    <property type="entry name" value="ABC transporter ATP-binding protein"/>
    <property type="match status" value="1"/>
</dbReference>
<dbReference type="Pfam" id="PF12848">
    <property type="entry name" value="ABC_tran_Xtn"/>
    <property type="match status" value="1"/>
</dbReference>
<dbReference type="GO" id="GO:0016887">
    <property type="term" value="F:ATP hydrolysis activity"/>
    <property type="evidence" value="ECO:0007669"/>
    <property type="project" value="InterPro"/>
</dbReference>
<gene>
    <name evidence="6" type="ORF">MPLG2_2020</name>
</gene>
<dbReference type="InterPro" id="IPR003593">
    <property type="entry name" value="AAA+_ATPase"/>
</dbReference>
<dbReference type="InterPro" id="IPR050611">
    <property type="entry name" value="ABCF"/>
</dbReference>